<sequence>MPQKIVADDPIDLTRMTGRRAWRRYGDIMPSRKGSPLEANALEYTYRMFLAAHKGDRRAMLDLNDFEGVKLSPSGLELSEDLEEKPWLSKAQDLLDLWFGNSDLVISQVARSAFPPAVRIFESRWKGENDEGPWACWTSAPMAENDWPISSVDTGNIAGRPYACVELTTKLYEPDEILTGASRRGWKLKEAAD</sequence>
<evidence type="ECO:0000313" key="1">
    <source>
        <dbReference type="EMBL" id="PCE41584.1"/>
    </source>
</evidence>
<dbReference type="RefSeq" id="WP_096367703.1">
    <property type="nucleotide sequence ID" value="NZ_CP023449.1"/>
</dbReference>
<dbReference type="Proteomes" id="UP000218934">
    <property type="component" value="Unassembled WGS sequence"/>
</dbReference>
<evidence type="ECO:0000313" key="2">
    <source>
        <dbReference type="Proteomes" id="UP000218934"/>
    </source>
</evidence>
<organism evidence="1 2">
    <name type="scientific">Rhizorhabdus dicambivorans</name>
    <dbReference type="NCBI Taxonomy" id="1850238"/>
    <lineage>
        <taxon>Bacteria</taxon>
        <taxon>Pseudomonadati</taxon>
        <taxon>Pseudomonadota</taxon>
        <taxon>Alphaproteobacteria</taxon>
        <taxon>Sphingomonadales</taxon>
        <taxon>Sphingomonadaceae</taxon>
        <taxon>Rhizorhabdus</taxon>
    </lineage>
</organism>
<dbReference type="KEGG" id="rdi:CMV14_08830"/>
<gene>
    <name evidence="1" type="ORF">COO09_13760</name>
</gene>
<keyword evidence="2" id="KW-1185">Reference proteome</keyword>
<name>A0A2A4FV60_9SPHN</name>
<proteinExistence type="predicted"/>
<protein>
    <submittedName>
        <fullName evidence="1">Uncharacterized protein</fullName>
    </submittedName>
</protein>
<comment type="caution">
    <text evidence="1">The sequence shown here is derived from an EMBL/GenBank/DDBJ whole genome shotgun (WGS) entry which is preliminary data.</text>
</comment>
<dbReference type="AlphaFoldDB" id="A0A2A4FV60"/>
<dbReference type="EMBL" id="NWUF01000013">
    <property type="protein sequence ID" value="PCE41584.1"/>
    <property type="molecule type" value="Genomic_DNA"/>
</dbReference>
<accession>A0A2A4FV60</accession>
<reference evidence="1 2" key="1">
    <citation type="submission" date="2017-09" db="EMBL/GenBank/DDBJ databases">
        <title>The Catabolism of 3,6-Dichlorosalicylic acid is Initiated by the Cytochrome P450 Monooxygenase DsmABC in Rhizorhabdus dicambivorans Ndbn-20.</title>
        <authorList>
            <person name="Na L."/>
        </authorList>
    </citation>
    <scope>NUCLEOTIDE SEQUENCE [LARGE SCALE GENOMIC DNA]</scope>
    <source>
        <strain evidence="1 2">Ndbn-20m</strain>
    </source>
</reference>